<feature type="compositionally biased region" description="Low complexity" evidence="2">
    <location>
        <begin position="157"/>
        <end position="171"/>
    </location>
</feature>
<dbReference type="GO" id="GO:0045944">
    <property type="term" value="P:positive regulation of transcription by RNA polymerase II"/>
    <property type="evidence" value="ECO:0007669"/>
    <property type="project" value="TreeGrafter"/>
</dbReference>
<feature type="region of interest" description="Disordered" evidence="2">
    <location>
        <begin position="153"/>
        <end position="201"/>
    </location>
</feature>
<dbReference type="PROSITE" id="PS00463">
    <property type="entry name" value="ZN2_CY6_FUNGAL_1"/>
    <property type="match status" value="1"/>
</dbReference>
<keyword evidence="5" id="KW-1185">Reference proteome</keyword>
<reference evidence="4" key="1">
    <citation type="journal article" date="2020" name="BMC Genomics">
        <title>Correction to: Identification and distribution of gene clusters required for synthesis of sphingolipid metabolism inhibitors in diverse species of the filamentous fungus Fusarium.</title>
        <authorList>
            <person name="Kim H.S."/>
            <person name="Lohmar J.M."/>
            <person name="Busman M."/>
            <person name="Brown D.W."/>
            <person name="Naumann T.A."/>
            <person name="Divon H.H."/>
            <person name="Lysoe E."/>
            <person name="Uhlig S."/>
            <person name="Proctor R.H."/>
        </authorList>
    </citation>
    <scope>NUCLEOTIDE SEQUENCE</scope>
    <source>
        <strain evidence="4">NRRL 22465</strain>
    </source>
</reference>
<keyword evidence="1" id="KW-0539">Nucleus</keyword>
<feature type="region of interest" description="Disordered" evidence="2">
    <location>
        <begin position="1"/>
        <end position="25"/>
    </location>
</feature>
<feature type="region of interest" description="Disordered" evidence="2">
    <location>
        <begin position="60"/>
        <end position="86"/>
    </location>
</feature>
<dbReference type="GO" id="GO:0000976">
    <property type="term" value="F:transcription cis-regulatory region binding"/>
    <property type="evidence" value="ECO:0007669"/>
    <property type="project" value="TreeGrafter"/>
</dbReference>
<evidence type="ECO:0000313" key="5">
    <source>
        <dbReference type="Proteomes" id="UP000635477"/>
    </source>
</evidence>
<reference evidence="4" key="2">
    <citation type="submission" date="2020-05" db="EMBL/GenBank/DDBJ databases">
        <authorList>
            <person name="Kim H.-S."/>
            <person name="Proctor R.H."/>
            <person name="Brown D.W."/>
        </authorList>
    </citation>
    <scope>NUCLEOTIDE SEQUENCE</scope>
    <source>
        <strain evidence="4">NRRL 22465</strain>
    </source>
</reference>
<comment type="caution">
    <text evidence="4">The sequence shown here is derived from an EMBL/GenBank/DDBJ whole genome shotgun (WGS) entry which is preliminary data.</text>
</comment>
<evidence type="ECO:0000256" key="1">
    <source>
        <dbReference type="ARBA" id="ARBA00023242"/>
    </source>
</evidence>
<protein>
    <recommendedName>
        <fullName evidence="3">Zn(2)-C6 fungal-type domain-containing protein</fullName>
    </recommendedName>
</protein>
<dbReference type="PANTHER" id="PTHR37534">
    <property type="entry name" value="TRANSCRIPTIONAL ACTIVATOR PROTEIN UGA3"/>
    <property type="match status" value="1"/>
</dbReference>
<evidence type="ECO:0000259" key="3">
    <source>
        <dbReference type="PROSITE" id="PS50048"/>
    </source>
</evidence>
<dbReference type="SMART" id="SM00066">
    <property type="entry name" value="GAL4"/>
    <property type="match status" value="1"/>
</dbReference>
<organism evidence="4 5">
    <name type="scientific">Fusarium zealandicum</name>
    <dbReference type="NCBI Taxonomy" id="1053134"/>
    <lineage>
        <taxon>Eukaryota</taxon>
        <taxon>Fungi</taxon>
        <taxon>Dikarya</taxon>
        <taxon>Ascomycota</taxon>
        <taxon>Pezizomycotina</taxon>
        <taxon>Sordariomycetes</taxon>
        <taxon>Hypocreomycetidae</taxon>
        <taxon>Hypocreales</taxon>
        <taxon>Nectriaceae</taxon>
        <taxon>Fusarium</taxon>
        <taxon>Fusarium staphyleae species complex</taxon>
    </lineage>
</organism>
<dbReference type="AlphaFoldDB" id="A0A8H4XQQ4"/>
<dbReference type="InterPro" id="IPR001138">
    <property type="entry name" value="Zn2Cys6_DnaBD"/>
</dbReference>
<sequence>MDSNSDRIPKERRADESSRDKLDRLREGSSRLSFATCTRLGSIFPFLRINVINPRANAGGSSYQHLHRVDKEGSRPRSISAPQVSSKIMGRSRGGCISCKRRKRKCDETRPECQACLNRGIQCEGYAAPLRWANGIASRGRFAGASAPDLSMGTNRTAAAGPGPGAAGPASSSPPCPTPGCDGSSQSAGTSSGLSPPDSLPETQEQIFEKFLHSGFLRLYASEAYGWVHPFFEEMAKQSPALFVIAVAIQAYLDDGCRSLSVKSMERVDLALQTFRQELSDRHETMHLATLLQAQPWSKYIALMAEVYDLRTKLSCPGHIAIDDRSTRHLLEVMGIMDMPSMVIGRMSQPIGIWQLVRNLQSQSGERADGIEVVTGLARSLLDILAAILDNDADHTESRLWTWPGEVGEYLQCHLWDCWRLSGILEVRRRLRLERKQRGIPDDTYNPGRAAPSTELVLCRLVASIDALHRAFELPQNRHLLVYNGLIYPLVNASLEVPLLVNNPAWKKTLDSVQSTFLEKDTFNLATVTFELLEEAWEDGTSTFDIEGAARQRGVEIAIF</sequence>
<name>A0A8H4XQQ4_9HYPO</name>
<dbReference type="CDD" id="cd00067">
    <property type="entry name" value="GAL4"/>
    <property type="match status" value="1"/>
</dbReference>
<dbReference type="OrthoDB" id="3251668at2759"/>
<dbReference type="Proteomes" id="UP000635477">
    <property type="component" value="Unassembled WGS sequence"/>
</dbReference>
<dbReference type="SUPFAM" id="SSF57701">
    <property type="entry name" value="Zn2/Cys6 DNA-binding domain"/>
    <property type="match status" value="1"/>
</dbReference>
<dbReference type="PROSITE" id="PS50048">
    <property type="entry name" value="ZN2_CY6_FUNGAL_2"/>
    <property type="match status" value="1"/>
</dbReference>
<evidence type="ECO:0000313" key="4">
    <source>
        <dbReference type="EMBL" id="KAF4984101.1"/>
    </source>
</evidence>
<dbReference type="EMBL" id="JABEYC010000034">
    <property type="protein sequence ID" value="KAF4984101.1"/>
    <property type="molecule type" value="Genomic_DNA"/>
</dbReference>
<dbReference type="GO" id="GO:0000981">
    <property type="term" value="F:DNA-binding transcription factor activity, RNA polymerase II-specific"/>
    <property type="evidence" value="ECO:0007669"/>
    <property type="project" value="InterPro"/>
</dbReference>
<accession>A0A8H4XQQ4</accession>
<evidence type="ECO:0000256" key="2">
    <source>
        <dbReference type="SAM" id="MobiDB-lite"/>
    </source>
</evidence>
<dbReference type="Gene3D" id="4.10.240.10">
    <property type="entry name" value="Zn(2)-C6 fungal-type DNA-binding domain"/>
    <property type="match status" value="1"/>
</dbReference>
<gene>
    <name evidence="4" type="ORF">FZEAL_640</name>
</gene>
<dbReference type="PANTHER" id="PTHR37534:SF44">
    <property type="entry name" value="ZN(II)2CYS6 TRANSCRIPTION FACTOR (EUROFUNG)"/>
    <property type="match status" value="1"/>
</dbReference>
<feature type="domain" description="Zn(2)-C6 fungal-type" evidence="3">
    <location>
        <begin position="95"/>
        <end position="123"/>
    </location>
</feature>
<proteinExistence type="predicted"/>
<dbReference type="GO" id="GO:0008270">
    <property type="term" value="F:zinc ion binding"/>
    <property type="evidence" value="ECO:0007669"/>
    <property type="project" value="InterPro"/>
</dbReference>
<dbReference type="GO" id="GO:0005634">
    <property type="term" value="C:nucleus"/>
    <property type="evidence" value="ECO:0007669"/>
    <property type="project" value="TreeGrafter"/>
</dbReference>
<feature type="compositionally biased region" description="Low complexity" evidence="2">
    <location>
        <begin position="179"/>
        <end position="195"/>
    </location>
</feature>
<dbReference type="Pfam" id="PF00172">
    <property type="entry name" value="Zn_clus"/>
    <property type="match status" value="1"/>
</dbReference>
<dbReference type="InterPro" id="IPR036864">
    <property type="entry name" value="Zn2-C6_fun-type_DNA-bd_sf"/>
</dbReference>